<name>A0A931J7B4_9BURK</name>
<evidence type="ECO:0000313" key="1">
    <source>
        <dbReference type="EMBL" id="MBH9578142.1"/>
    </source>
</evidence>
<protein>
    <submittedName>
        <fullName evidence="1">Uncharacterized protein</fullName>
    </submittedName>
</protein>
<dbReference type="EMBL" id="JAEDAK010000010">
    <property type="protein sequence ID" value="MBH9578142.1"/>
    <property type="molecule type" value="Genomic_DNA"/>
</dbReference>
<gene>
    <name evidence="1" type="ORF">I7X39_14640</name>
</gene>
<proteinExistence type="predicted"/>
<reference evidence="1" key="1">
    <citation type="submission" date="2020-12" db="EMBL/GenBank/DDBJ databases">
        <title>The genome sequence of Inhella sp. 1Y17.</title>
        <authorList>
            <person name="Liu Y."/>
        </authorList>
    </citation>
    <scope>NUCLEOTIDE SEQUENCE</scope>
    <source>
        <strain evidence="1">1Y17</strain>
    </source>
</reference>
<accession>A0A931J7B4</accession>
<dbReference type="Proteomes" id="UP000613266">
    <property type="component" value="Unassembled WGS sequence"/>
</dbReference>
<sequence>MPVTLHTVGLKHTPLAGLPAHLQLTGFQLVEPLGARPWNADFHSAFFNLAVCLEALAERVPPKGRKLLIGEASKARTITEHLPAQAPCEGIALADQPSLWPIVASLKVDAAGSGLLALIGAAYLQVAQGGAALGEPFLQALLQASAESQRGCPDTLQAAVGVAYLASGRLLQRVHDELSQGKYSHRSAKSTMAEAKVEKRWCGQYRIDVAGSLAGISGPRALTLDDVKLMAERIYQKATDGHAGSVTTALAHWVGIDACDLVQIPIFAQGPGLIRLDRSGGQLLIDLSGVLVELAKTAHEAAQPTSDVLRLPLLKWMAEQLRYLRAANPAALCLSDLPGLRLPREGLQKLHTDLGLADRFTAPKFVKARALPLLSEGTDPLVTALACLDFSRAPKVAFAYPCISAVEVLQAQARRAELLSWGPLAPSSVSSQGYLSKVSAPLSSIARQVEVLRQEVEASRPGPNSGLDKLISHHQAMVTYCAYCFGLALCLRAQKTTLLPAQLLDKSFLRGWTDKATSDSRSTRRVLPVGATLTMQLHLLREHYQSLRGRLVRLQGKADLGDALGKLDRVLAGDPESELLVGFKGHKLEAYTPLTLVERLGGDWVGNRDALRHAVPELLMNEGASLVEREAFMRHAMGEHEVLCGGSSWSVEAWRNHAGRLQDILLRHVGVQAIGGLICSLGRTL</sequence>
<organism evidence="1 2">
    <name type="scientific">Inhella proteolytica</name>
    <dbReference type="NCBI Taxonomy" id="2795029"/>
    <lineage>
        <taxon>Bacteria</taxon>
        <taxon>Pseudomonadati</taxon>
        <taxon>Pseudomonadota</taxon>
        <taxon>Betaproteobacteria</taxon>
        <taxon>Burkholderiales</taxon>
        <taxon>Sphaerotilaceae</taxon>
        <taxon>Inhella</taxon>
    </lineage>
</organism>
<evidence type="ECO:0000313" key="2">
    <source>
        <dbReference type="Proteomes" id="UP000613266"/>
    </source>
</evidence>
<comment type="caution">
    <text evidence="1">The sequence shown here is derived from an EMBL/GenBank/DDBJ whole genome shotgun (WGS) entry which is preliminary data.</text>
</comment>
<keyword evidence="2" id="KW-1185">Reference proteome</keyword>
<dbReference type="AlphaFoldDB" id="A0A931J7B4"/>
<dbReference type="RefSeq" id="WP_198111914.1">
    <property type="nucleotide sequence ID" value="NZ_JAEDAK010000010.1"/>
</dbReference>